<protein>
    <submittedName>
        <fullName evidence="3">Uncharacterized protein</fullName>
    </submittedName>
</protein>
<keyword evidence="4" id="KW-1185">Reference proteome</keyword>
<keyword evidence="2" id="KW-0732">Signal</keyword>
<accession>A0ABS8Q666</accession>
<name>A0ABS8Q666_9BURK</name>
<feature type="signal peptide" evidence="2">
    <location>
        <begin position="1"/>
        <end position="26"/>
    </location>
</feature>
<evidence type="ECO:0000256" key="2">
    <source>
        <dbReference type="SAM" id="SignalP"/>
    </source>
</evidence>
<feature type="chain" id="PRO_5045837564" evidence="2">
    <location>
        <begin position="27"/>
        <end position="239"/>
    </location>
</feature>
<evidence type="ECO:0000313" key="3">
    <source>
        <dbReference type="EMBL" id="MCD2517225.1"/>
    </source>
</evidence>
<feature type="compositionally biased region" description="Low complexity" evidence="1">
    <location>
        <begin position="27"/>
        <end position="44"/>
    </location>
</feature>
<reference evidence="3" key="1">
    <citation type="submission" date="2021-11" db="EMBL/GenBank/DDBJ databases">
        <title>The complete genome of Massilia sp sp. G4R7.</title>
        <authorList>
            <person name="Liu L."/>
            <person name="Yue J."/>
            <person name="Yuan J."/>
            <person name="Yang F."/>
            <person name="Li L."/>
        </authorList>
    </citation>
    <scope>NUCLEOTIDE SEQUENCE</scope>
    <source>
        <strain evidence="3">G4R7</strain>
    </source>
</reference>
<gene>
    <name evidence="3" type="ORF">LQ564_12995</name>
</gene>
<proteinExistence type="predicted"/>
<sequence length="239" mass="25875">MRKKLVGAAVAIGLIAAVVAFQQRQAAPPPGRSAAPVQAVAAAPEETQHDADPARAPSAGEVTQSLKGADFTLRVTVNGNDRYRDLEITMDDGKPVRFFRAPGSEPGDLSNIIFDQADTFALARLLPDEAREQIVVAGSQWLMRGEGLLGRYTVYRIAGEELQEIFSVITERDREEGNGPPPQKLAARVEPATRDGAPAFAYHVKAGDAAERTIVFVWNGERFDDPSGDYANIEEEYAP</sequence>
<evidence type="ECO:0000256" key="1">
    <source>
        <dbReference type="SAM" id="MobiDB-lite"/>
    </source>
</evidence>
<dbReference type="RefSeq" id="WP_231058516.1">
    <property type="nucleotide sequence ID" value="NZ_JAJNOC010000003.1"/>
</dbReference>
<evidence type="ECO:0000313" key="4">
    <source>
        <dbReference type="Proteomes" id="UP001179361"/>
    </source>
</evidence>
<organism evidence="3 4">
    <name type="scientific">Massilia phyllostachyos</name>
    <dbReference type="NCBI Taxonomy" id="2898585"/>
    <lineage>
        <taxon>Bacteria</taxon>
        <taxon>Pseudomonadati</taxon>
        <taxon>Pseudomonadota</taxon>
        <taxon>Betaproteobacteria</taxon>
        <taxon>Burkholderiales</taxon>
        <taxon>Oxalobacteraceae</taxon>
        <taxon>Telluria group</taxon>
        <taxon>Massilia</taxon>
    </lineage>
</organism>
<comment type="caution">
    <text evidence="3">The sequence shown here is derived from an EMBL/GenBank/DDBJ whole genome shotgun (WGS) entry which is preliminary data.</text>
</comment>
<dbReference type="Proteomes" id="UP001179361">
    <property type="component" value="Unassembled WGS sequence"/>
</dbReference>
<feature type="region of interest" description="Disordered" evidence="1">
    <location>
        <begin position="27"/>
        <end position="63"/>
    </location>
</feature>
<dbReference type="EMBL" id="JAJNOC010000003">
    <property type="protein sequence ID" value="MCD2517225.1"/>
    <property type="molecule type" value="Genomic_DNA"/>
</dbReference>